<dbReference type="AlphaFoldDB" id="A0A8X6VZL6"/>
<dbReference type="PANTHER" id="PTHR36688">
    <property type="entry name" value="ENDO/EXONUCLEASE/PHOSPHATASE DOMAIN-CONTAINING PROTEIN"/>
    <property type="match status" value="1"/>
</dbReference>
<protein>
    <submittedName>
        <fullName evidence="2">RNA-directed DNA polymerase from mobile element jockey</fullName>
    </submittedName>
</protein>
<dbReference type="SUPFAM" id="SSF56219">
    <property type="entry name" value="DNase I-like"/>
    <property type="match status" value="1"/>
</dbReference>
<dbReference type="InterPro" id="IPR005135">
    <property type="entry name" value="Endo/exonuclease/phosphatase"/>
</dbReference>
<proteinExistence type="predicted"/>
<keyword evidence="2" id="KW-0808">Transferase</keyword>
<dbReference type="Proteomes" id="UP000887159">
    <property type="component" value="Unassembled WGS sequence"/>
</dbReference>
<gene>
    <name evidence="2" type="primary">jockey pol</name>
    <name evidence="2" type="ORF">TNCV_2485801</name>
</gene>
<comment type="caution">
    <text evidence="2">The sequence shown here is derived from an EMBL/GenBank/DDBJ whole genome shotgun (WGS) entry which is preliminary data.</text>
</comment>
<organism evidence="2 3">
    <name type="scientific">Trichonephila clavipes</name>
    <name type="common">Golden silk orbweaver</name>
    <name type="synonym">Nephila clavipes</name>
    <dbReference type="NCBI Taxonomy" id="2585209"/>
    <lineage>
        <taxon>Eukaryota</taxon>
        <taxon>Metazoa</taxon>
        <taxon>Ecdysozoa</taxon>
        <taxon>Arthropoda</taxon>
        <taxon>Chelicerata</taxon>
        <taxon>Arachnida</taxon>
        <taxon>Araneae</taxon>
        <taxon>Araneomorphae</taxon>
        <taxon>Entelegynae</taxon>
        <taxon>Araneoidea</taxon>
        <taxon>Nephilidae</taxon>
        <taxon>Trichonephila</taxon>
    </lineage>
</organism>
<dbReference type="Pfam" id="PF14529">
    <property type="entry name" value="Exo_endo_phos_2"/>
    <property type="match status" value="1"/>
</dbReference>
<keyword evidence="3" id="KW-1185">Reference proteome</keyword>
<dbReference type="InterPro" id="IPR036691">
    <property type="entry name" value="Endo/exonu/phosph_ase_sf"/>
</dbReference>
<reference evidence="2" key="1">
    <citation type="submission" date="2020-08" db="EMBL/GenBank/DDBJ databases">
        <title>Multicomponent nature underlies the extraordinary mechanical properties of spider dragline silk.</title>
        <authorList>
            <person name="Kono N."/>
            <person name="Nakamura H."/>
            <person name="Mori M."/>
            <person name="Yoshida Y."/>
            <person name="Ohtoshi R."/>
            <person name="Malay A.D."/>
            <person name="Moran D.A.P."/>
            <person name="Tomita M."/>
            <person name="Numata K."/>
            <person name="Arakawa K."/>
        </authorList>
    </citation>
    <scope>NUCLEOTIDE SEQUENCE</scope>
</reference>
<feature type="domain" description="Endonuclease/exonuclease/phosphatase" evidence="1">
    <location>
        <begin position="27"/>
        <end position="139"/>
    </location>
</feature>
<dbReference type="InterPro" id="IPR052560">
    <property type="entry name" value="RdDP_mobile_element"/>
</dbReference>
<dbReference type="Gene3D" id="3.60.10.10">
    <property type="entry name" value="Endonuclease/exonuclease/phosphatase"/>
    <property type="match status" value="1"/>
</dbReference>
<evidence type="ECO:0000313" key="3">
    <source>
        <dbReference type="Proteomes" id="UP000887159"/>
    </source>
</evidence>
<evidence type="ECO:0000259" key="1">
    <source>
        <dbReference type="Pfam" id="PF14529"/>
    </source>
</evidence>
<dbReference type="EMBL" id="BMAU01021371">
    <property type="protein sequence ID" value="GFY25460.1"/>
    <property type="molecule type" value="Genomic_DNA"/>
</dbReference>
<keyword evidence="2" id="KW-0695">RNA-directed DNA polymerase</keyword>
<dbReference type="PANTHER" id="PTHR36688:SF2">
    <property type="entry name" value="ENDONUCLEASE_EXONUCLEASE_PHOSPHATASE DOMAIN-CONTAINING PROTEIN"/>
    <property type="match status" value="1"/>
</dbReference>
<name>A0A8X6VZL6_TRICX</name>
<keyword evidence="2" id="KW-0548">Nucleotidyltransferase</keyword>
<evidence type="ECO:0000313" key="2">
    <source>
        <dbReference type="EMBL" id="GFY25460.1"/>
    </source>
</evidence>
<sequence>MPPTTDYDENSTEVQAITVLLPQQEVTIINTYHPDNSDINLDLLNTLLDIKSDTKILLGDLNAKSPSWGSRTLDLKGSQIEDLLCDNDLSILNDKRSTYLSKTNGTTSALDITAINHQTASQATWKILKSAISDHFPIITSINQRVDGTIQSKRSWNFRKANWRKFTTELEMLCSLSSPHTLDERLRSFASHINAAAKRSIPRVKRRNDWVPFWKDTNIENLINERDKLSTELQKKNTETNRIRFTNLCHEVEEHWKVIKTLNNQSTHQKADIPTNIISSSGRDAATNKETASLLAKHYENKSKLTFNANDRNLLRTYRKTIQDSKRYNHKNIFTIPFLMEELEAAIAKMNPGKAPGPDVIFGRMVQHFGNLAKKELLEIFNLSWATGKLPKIWKLSTVIPILKPNKNASECKNYRPISLTSTLCKLMERIIHRRFMKTKSFTSIKQLSEPIIVLPTSSFT</sequence>
<accession>A0A8X6VZL6</accession>
<dbReference type="GO" id="GO:0003964">
    <property type="term" value="F:RNA-directed DNA polymerase activity"/>
    <property type="evidence" value="ECO:0007669"/>
    <property type="project" value="UniProtKB-KW"/>
</dbReference>